<name>A0A0D2Y8J3_FUSOF</name>
<dbReference type="GO" id="GO:0005697">
    <property type="term" value="C:telomerase holoenzyme complex"/>
    <property type="evidence" value="ECO:0007669"/>
    <property type="project" value="TreeGrafter"/>
</dbReference>
<feature type="compositionally biased region" description="Basic and acidic residues" evidence="1">
    <location>
        <begin position="1185"/>
        <end position="1195"/>
    </location>
</feature>
<feature type="compositionally biased region" description="Basic and acidic residues" evidence="1">
    <location>
        <begin position="1236"/>
        <end position="1279"/>
    </location>
</feature>
<reference evidence="2" key="2">
    <citation type="submission" date="2025-05" db="UniProtKB">
        <authorList>
            <consortium name="EnsemblFungi"/>
        </authorList>
    </citation>
    <scope>IDENTIFICATION</scope>
    <source>
        <strain evidence="2">4287 / CBS 123668 / FGSC 9935 / NRRL 34936</strain>
    </source>
</reference>
<feature type="region of interest" description="Disordered" evidence="1">
    <location>
        <begin position="473"/>
        <end position="496"/>
    </location>
</feature>
<sequence length="1605" mass="177610">MGGGPDKSEVPSRVEPSGASEDAPDEYVKTDTDSVSQDTSEVLAVTELDGASSQSPRPDKGDAVGIESHENTKVDDSDDNIATVTGERRDSANAVATEVEVVKTDNQDALHDPEKMIRQHETCPITNDQLVAEVKGIYDALATVEKECIEADDGQMPWTDGPLHIPDYLLTIPEAKLILLQKGNMNPAETVRLWYVKAQKDATKGDKKPWTLESAKDLPVSEKTAPHVGDPEDYLHGFQVALELRAKKLGWPEYNKLAAVNVAEIGEEAHKKVIAGKHYLDIGYDLVDQLLRDLETAKSRTKEPALGLWALWRCIHAGRHRLWNMVQRFYLCDLLLCLHFRSSLLPSCSTQQTALKETSPEGVKAAPEEEASEKVAPEAIAAQEAEVTSKVTEETFKQIALTEADIASEKAVVASKEVAPEMTHEEVDTEKNFVKIIPEEAETALENVDPEKKCLKGSDADVNAAPEKAATIQQLSDHDANLSAQEPQPSPVKAEADVDTALEADATQQNSAQDASPSTPEPQTCAEEADFAPENVGKDTGDTAVDAVALDEKTKSESEKTPATELPIYVDKRPLSDQSRYKKVGMEYWVLISGRWIRSLRIEQYAALIALHRTNLHEHYDFLLASQHPSASPALRGLAAKYNMPARMWKHGIHSFLEVLRTRLPESQDIMEQFIILAYGIISLMSETVPSFRLTWVECKGDLARYGMAVEERDMNVRECWRNTAREEYTQARNDDPTVGRLYHHLAILVQPRFSSPDASFDADVSRFLYYIKSLVVKTPFYAARESLLTVINPIFGRNKEAAEKPASIPQTDQDHFLTAVAHLILASLEPETLKANGYEESRNNHLQTVYTALEKIKVGGPAKTSRICPSAQLGLLLCLLLLGIPLADNRWSPMMAKFAPDLVTDEDRSDSDAMANARDIHDATIELINTMVPYLLEDADTRGLGVWRFILVILMFMRSLKTRPALREWFGPAFHAEALTPYFNLILRQDESQSASALESASQSELITDFSPLNERERLGKYAFSTKDNIETYLRETEEQRKAERAKSTATMGVITAEEATAQDATATPEAGTVTTDDNSVITGIATVTTEGSQTAAEESMATTEETTASDTTHKKDGGTKAPGSRRMYANFLREHDLVTGLFFANEAESRPCDKSLQKPTKDAVQTAEVPAVEQAQETTLTDAKTDSEAKDGVLTDSASGNEAEYHILTKSVADEAQEEQQAKREAVEAPSAEVEMKESENKNARKQDSDTQTKEKDAEKTQLEDEQKAGEAEEARLAQEVGEEEVRRQEGLRRDPPLFPKGWLKQSKYSFDEIQAFDYVESLEMWNDRQVQILRLATQLSGDFFDLKTDEERRPWFSVPGASSVPKLGPSKMMPEIIERDSGFRVVFVDPSFHAVELKEEEGRLARTEEMRKEKERQNEEKNAEAAPGAATVVDEKTEGNAEEEAHDFRCPCGVDVVDRSLELRRLLSNGGNRLARFENLGSCTDPTGALSIIAEKGDEDDATLAFDLELRKTTRTVKTITAVEELSSTDDAEPTESEAWTTLPVQGVKDLQHTKGSDAGPDAEADADEDGWSHVSFNCLVDDEPDPTVQSDSVEANSMVSR</sequence>
<dbReference type="VEuPathDB" id="FungiDB:FOXG_12609"/>
<feature type="region of interest" description="Disordered" evidence="1">
    <location>
        <begin position="356"/>
        <end position="376"/>
    </location>
</feature>
<dbReference type="InterPro" id="IPR045153">
    <property type="entry name" value="Est1/Ebs1-like"/>
</dbReference>
<dbReference type="STRING" id="426428.A0A0D2Y8J3"/>
<feature type="region of interest" description="Disordered" evidence="1">
    <location>
        <begin position="1150"/>
        <end position="1204"/>
    </location>
</feature>
<dbReference type="GO" id="GO:0042162">
    <property type="term" value="F:telomeric DNA binding"/>
    <property type="evidence" value="ECO:0007669"/>
    <property type="project" value="TreeGrafter"/>
</dbReference>
<dbReference type="EnsemblFungi" id="FOXG_17067T0">
    <property type="protein sequence ID" value="FOXG_17067P0"/>
    <property type="gene ID" value="FOXG_17067"/>
</dbReference>
<feature type="region of interest" description="Disordered" evidence="1">
    <location>
        <begin position="1"/>
        <end position="80"/>
    </location>
</feature>
<feature type="region of interest" description="Disordered" evidence="1">
    <location>
        <begin position="1091"/>
        <end position="1126"/>
    </location>
</feature>
<feature type="compositionally biased region" description="Basic and acidic residues" evidence="1">
    <location>
        <begin position="57"/>
        <end position="75"/>
    </location>
</feature>
<proteinExistence type="predicted"/>
<dbReference type="SUPFAM" id="SSF48452">
    <property type="entry name" value="TPR-like"/>
    <property type="match status" value="1"/>
</dbReference>
<evidence type="ECO:0000313" key="3">
    <source>
        <dbReference type="Proteomes" id="UP000002489"/>
    </source>
</evidence>
<dbReference type="VEuPathDB" id="FungiDB:FOXG_17067"/>
<feature type="region of interest" description="Disordered" evidence="1">
    <location>
        <begin position="506"/>
        <end position="525"/>
    </location>
</feature>
<feature type="compositionally biased region" description="Basic and acidic residues" evidence="1">
    <location>
        <begin position="1"/>
        <end position="12"/>
    </location>
</feature>
<feature type="region of interest" description="Disordered" evidence="1">
    <location>
        <begin position="1529"/>
        <end position="1605"/>
    </location>
</feature>
<protein>
    <submittedName>
        <fullName evidence="2">Uncharacterized protein</fullName>
    </submittedName>
</protein>
<dbReference type="Proteomes" id="UP000002489">
    <property type="component" value="Unassembled WGS sequence"/>
</dbReference>
<feature type="compositionally biased region" description="Acidic residues" evidence="1">
    <location>
        <begin position="1564"/>
        <end position="1573"/>
    </location>
</feature>
<feature type="compositionally biased region" description="Basic and acidic residues" evidence="1">
    <location>
        <begin position="1150"/>
        <end position="1163"/>
    </location>
</feature>
<feature type="compositionally biased region" description="Low complexity" evidence="1">
    <location>
        <begin position="1096"/>
        <end position="1112"/>
    </location>
</feature>
<gene>
    <name evidence="2" type="primary">28957876</name>
</gene>
<dbReference type="InterPro" id="IPR011990">
    <property type="entry name" value="TPR-like_helical_dom_sf"/>
</dbReference>
<evidence type="ECO:0000313" key="2">
    <source>
        <dbReference type="EnsemblFungi" id="FOXG_12609P0"/>
    </source>
</evidence>
<feature type="compositionally biased region" description="Basic and acidic residues" evidence="1">
    <location>
        <begin position="1411"/>
        <end position="1426"/>
    </location>
</feature>
<feature type="compositionally biased region" description="Basic and acidic residues" evidence="1">
    <location>
        <begin position="1286"/>
        <end position="1298"/>
    </location>
</feature>
<dbReference type="GO" id="GO:0000184">
    <property type="term" value="P:nuclear-transcribed mRNA catabolic process, nonsense-mediated decay"/>
    <property type="evidence" value="ECO:0007669"/>
    <property type="project" value="TreeGrafter"/>
</dbReference>
<feature type="compositionally biased region" description="Polar residues" evidence="1">
    <location>
        <begin position="506"/>
        <end position="522"/>
    </location>
</feature>
<dbReference type="PANTHER" id="PTHR15696">
    <property type="entry name" value="SMG-7 SUPPRESSOR WITH MORPHOLOGICAL EFFECT ON GENITALIA PROTEIN 7"/>
    <property type="match status" value="1"/>
</dbReference>
<evidence type="ECO:0000256" key="1">
    <source>
        <dbReference type="SAM" id="MobiDB-lite"/>
    </source>
</evidence>
<dbReference type="VEuPathDB" id="FungiDB:FOXG_13982"/>
<feature type="compositionally biased region" description="Acidic residues" evidence="1">
    <location>
        <begin position="1530"/>
        <end position="1539"/>
    </location>
</feature>
<accession>A0A0D2Y8J3</accession>
<dbReference type="EnsemblFungi" id="FOXG_12609T0">
    <property type="protein sequence ID" value="FOXG_12609P0"/>
    <property type="gene ID" value="FOXG_12609"/>
</dbReference>
<reference evidence="3" key="1">
    <citation type="journal article" date="2012" name="Mol. Plant Microbe Interact.">
        <title>A highly conserved effector in Fusarium oxysporum is required for full virulence on Arabidopsis.</title>
        <authorList>
            <person name="Thatcher L.F."/>
            <person name="Gardiner D.M."/>
            <person name="Kazan K."/>
            <person name="Manners J."/>
        </authorList>
    </citation>
    <scope>NUCLEOTIDE SEQUENCE [LARGE SCALE GENOMIC DNA]</scope>
    <source>
        <strain evidence="3">Fo5176</strain>
    </source>
</reference>
<dbReference type="EnsemblFungi" id="FOXG_13982T0">
    <property type="protein sequence ID" value="FOXG_13982P0"/>
    <property type="gene ID" value="FOXG_13982"/>
</dbReference>
<dbReference type="FunFam" id="1.25.40.10:FF:000202">
    <property type="entry name" value="Unplaced genomic scaffold supercont1.7, whole genome shotgun sequence"/>
    <property type="match status" value="1"/>
</dbReference>
<dbReference type="GO" id="GO:0070034">
    <property type="term" value="F:telomerase RNA binding"/>
    <property type="evidence" value="ECO:0007669"/>
    <property type="project" value="TreeGrafter"/>
</dbReference>
<feature type="region of interest" description="Disordered" evidence="1">
    <location>
        <begin position="1411"/>
        <end position="1434"/>
    </location>
</feature>
<feature type="compositionally biased region" description="Polar residues" evidence="1">
    <location>
        <begin position="1591"/>
        <end position="1605"/>
    </location>
</feature>
<dbReference type="PANTHER" id="PTHR15696:SF0">
    <property type="entry name" value="TELOMERASE-BINDING PROTEIN EST1A"/>
    <property type="match status" value="1"/>
</dbReference>
<dbReference type="Gene3D" id="1.25.40.10">
    <property type="entry name" value="Tetratricopeptide repeat domain"/>
    <property type="match status" value="1"/>
</dbReference>
<feature type="region of interest" description="Disordered" evidence="1">
    <location>
        <begin position="1217"/>
        <end position="1299"/>
    </location>
</feature>
<organism evidence="2 3">
    <name type="scientific">Fusarium oxysporum (strain Fo5176)</name>
    <name type="common">Fusarium vascular wilt</name>
    <dbReference type="NCBI Taxonomy" id="660025"/>
    <lineage>
        <taxon>Eukaryota</taxon>
        <taxon>Fungi</taxon>
        <taxon>Dikarya</taxon>
        <taxon>Ascomycota</taxon>
        <taxon>Pezizomycotina</taxon>
        <taxon>Sordariomycetes</taxon>
        <taxon>Hypocreomycetidae</taxon>
        <taxon>Hypocreales</taxon>
        <taxon>Nectriaceae</taxon>
        <taxon>Fusarium</taxon>
        <taxon>Fusarium oxysporum species complex</taxon>
    </lineage>
</organism>